<name>A0ABM8DVU4_9MICO</name>
<feature type="transmembrane region" description="Helical" evidence="1">
    <location>
        <begin position="77"/>
        <end position="97"/>
    </location>
</feature>
<evidence type="ECO:0000313" key="2">
    <source>
        <dbReference type="EMBL" id="BDV29709.1"/>
    </source>
</evidence>
<evidence type="ECO:0008006" key="4">
    <source>
        <dbReference type="Google" id="ProtNLM"/>
    </source>
</evidence>
<evidence type="ECO:0000256" key="1">
    <source>
        <dbReference type="SAM" id="Phobius"/>
    </source>
</evidence>
<evidence type="ECO:0000313" key="3">
    <source>
        <dbReference type="Proteomes" id="UP001317779"/>
    </source>
</evidence>
<feature type="transmembrane region" description="Helical" evidence="1">
    <location>
        <begin position="178"/>
        <end position="196"/>
    </location>
</feature>
<reference evidence="2 3" key="1">
    <citation type="submission" date="2022-12" db="EMBL/GenBank/DDBJ databases">
        <title>Microbacterium terricola strain KV-448 chromosome, complete genome.</title>
        <authorList>
            <person name="Oshima T."/>
            <person name="Moriya T."/>
            <person name="Bessho Y."/>
        </authorList>
    </citation>
    <scope>NUCLEOTIDE SEQUENCE [LARGE SCALE GENOMIC DNA]</scope>
    <source>
        <strain evidence="2 3">KV-448</strain>
    </source>
</reference>
<dbReference type="EMBL" id="AP027141">
    <property type="protein sequence ID" value="BDV29709.1"/>
    <property type="molecule type" value="Genomic_DNA"/>
</dbReference>
<feature type="transmembrane region" description="Helical" evidence="1">
    <location>
        <begin position="147"/>
        <end position="166"/>
    </location>
</feature>
<keyword evidence="1" id="KW-1133">Transmembrane helix</keyword>
<keyword evidence="1" id="KW-0812">Transmembrane</keyword>
<gene>
    <name evidence="2" type="ORF">Microterr_03690</name>
</gene>
<protein>
    <recommendedName>
        <fullName evidence="4">DUF5671 domain-containing protein</fullName>
    </recommendedName>
</protein>
<feature type="transmembrane region" description="Helical" evidence="1">
    <location>
        <begin position="109"/>
        <end position="127"/>
    </location>
</feature>
<accession>A0ABM8DVU4</accession>
<dbReference type="Proteomes" id="UP001317779">
    <property type="component" value="Chromosome"/>
</dbReference>
<keyword evidence="1" id="KW-0472">Membrane</keyword>
<dbReference type="RefSeq" id="WP_263796470.1">
    <property type="nucleotide sequence ID" value="NZ_AP027141.1"/>
</dbReference>
<organism evidence="2 3">
    <name type="scientific">Microbacterium terricola</name>
    <dbReference type="NCBI Taxonomy" id="344163"/>
    <lineage>
        <taxon>Bacteria</taxon>
        <taxon>Bacillati</taxon>
        <taxon>Actinomycetota</taxon>
        <taxon>Actinomycetes</taxon>
        <taxon>Micrococcales</taxon>
        <taxon>Microbacteriaceae</taxon>
        <taxon>Microbacterium</taxon>
    </lineage>
</organism>
<sequence>MTVDDTAARIESRLPAGGYADARTAVRAAARATLLAVVPDAERAHAIAQRQAVGELHRDRAHTAAGPAPIATGVHRAAMVVALVLAFIAPALVLELPGIRGAAFDVQDGALLSGLTAAVSLGILWYLSRFHRPTEPASIVNVTSRLYAFIGIVWLVVLASILIFRLDEINADEPAAPVIGLVLLAASGIGALVLWLRLRRSERAATGAGSLAPDDQRAVDVALEDWWSTAERGLSADERTRLSSAFPLALRALVARGAITEEQAASAAGSAPWTLWAR</sequence>
<keyword evidence="3" id="KW-1185">Reference proteome</keyword>
<proteinExistence type="predicted"/>